<accession>L2GHK8</accession>
<gene>
    <name evidence="1" type="ORF">CGGC5_3143</name>
</gene>
<proteinExistence type="predicted"/>
<organism evidence="1">
    <name type="scientific">Colletotrichum fructicola (strain Nara gc5)</name>
    <name type="common">Anthracnose fungus</name>
    <name type="synonym">Colletotrichum gloeosporioides (strain Nara gc5)</name>
    <dbReference type="NCBI Taxonomy" id="1213859"/>
    <lineage>
        <taxon>Eukaryota</taxon>
        <taxon>Fungi</taxon>
        <taxon>Dikarya</taxon>
        <taxon>Ascomycota</taxon>
        <taxon>Pezizomycotina</taxon>
        <taxon>Sordariomycetes</taxon>
        <taxon>Hypocreomycetidae</taxon>
        <taxon>Glomerellales</taxon>
        <taxon>Glomerellaceae</taxon>
        <taxon>Colletotrichum</taxon>
        <taxon>Colletotrichum gloeosporioides species complex</taxon>
    </lineage>
</organism>
<evidence type="ECO:0000313" key="1">
    <source>
        <dbReference type="EMBL" id="ELA37488.1"/>
    </source>
</evidence>
<sequence>MFPGQVVMPDEDSELDTVMMSRAGFTSSEMWEYIYPTAQSMAADPNNTLFPPSAIQPPASQPPMVTTAIASSLSDNQPPWLWSDPFTSINNRFDDVPMDTMDVNMDNLDDFNWQNWQESIKGFEMDPENMPAKGAW</sequence>
<dbReference type="AlphaFoldDB" id="L2GHK8"/>
<dbReference type="HOGENOM" id="CLU_1875279_0_0_1"/>
<protein>
    <submittedName>
        <fullName evidence="1">Fungal specific transcription factor domain-containing protein</fullName>
    </submittedName>
</protein>
<dbReference type="EMBL" id="KB020440">
    <property type="protein sequence ID" value="ELA37488.1"/>
    <property type="molecule type" value="Genomic_DNA"/>
</dbReference>
<reference evidence="1" key="1">
    <citation type="submission" date="2012-08" db="EMBL/GenBank/DDBJ databases">
        <title>Genome analysis of Colletotrichum orbiculare and Colletotrichum fructicola.</title>
        <authorList>
            <person name="Gan P.H.P."/>
            <person name="Ikeda K."/>
            <person name="Irieda H."/>
            <person name="Narusaka M."/>
            <person name="O'Connell R.J."/>
            <person name="Narusaka Y."/>
            <person name="Takano Y."/>
            <person name="Kubo Y."/>
            <person name="Shirasu K."/>
        </authorList>
    </citation>
    <scope>NUCLEOTIDE SEQUENCE</scope>
    <source>
        <strain evidence="1">Nara gc5</strain>
    </source>
</reference>
<dbReference type="STRING" id="1213859.L2GHK8"/>
<name>L2GHK8_COLFN</name>